<dbReference type="HOGENOM" id="CLU_000570_3_0_1"/>
<evidence type="ECO:0000313" key="2">
    <source>
        <dbReference type="Proteomes" id="UP000016800"/>
    </source>
</evidence>
<protein>
    <submittedName>
        <fullName evidence="1">Uncharacterized protein</fullName>
    </submittedName>
</protein>
<sequence length="1344" mass="154297">MTSQEEAERVIRELTGEYKLDENVYESGRKFLRELLLYIDAKNFTKAKKHKEYPYVSFKIHSSHIEVEFNDDGLTSRDLQQICLPSSTEDESPGEDGLSSVLRSTAKIYLQSGNFSFDLRLSSSQGKIKPIWVSPPAPIPDSLTRMVVYFHDYGTEDHLERLKSVILAQFESLTAESLLFLRALRRITVEFYRKGGELRQSKRFCKHSMKDNRELLRTTIGNHDEEEGEGQVFCVTERGAWGRRNVKLAFPLTESGKPLIDTKEKGIFNILPISKSKYNFLIDADLEFDNHQKLKPNSKKNQEIRIWIAAAFLQAITMFLTRASLRYEWPLFLPHITHKTPLSLEIRFMAQKNLLVQVYNQSALRCMDEITILPDHLKDENGQPLLEPFANDMLLSTDYPPRVVEIFKEHGAKTMQDEIFWGHLEYNMRLKSPKMHRKYTTEEWHARMARFLLQFSETSTLNASRVKSLAIVPLRDGTWTSMLSGAVYFPRAGDNSIPDTKYLRMVAPPATQHPDRYALFKYLGVAEPSLNIARESVRESLIASETLPLKLVNDYLQYLYLTHEASDWTRYDYKEVKVLTTDSTFERPQYNVKTIYLPGKDHPFSAESLLGPVNSSSPCLFLHPDTLSNVPTQGNSSRISWKRWLCDYVGLREDICLESEETGKLSSDFLHIISQSPDKLLDLLEYLLSKSEVELSSESTIMSEIRQLSASNLCVVEFTIKLQDTWLPLKALTDIVESYMEQPEQFPFLRYIQDDTGGIGTQWNFLSENLLIGKEDNLDFRLEILRSIRRSDPPKNPSRQLQKVLDLYASIYTKFTASGLRTADREKLRNFFNESGVAYLNGEELEWTSSSSCIWDAPPDMVTMRCLKSCYNLQGSNIEVKSALQNLFFETLGIQNAQLEHLVAELNELRIRNDEDPAGILQIYDFMNTKIPSSHDIRTLFESSPLIFISDGQYIGWHTSTEVLWSSNTDLCGMGTLDDTYESLRGFFVQKLGIQSLSLRILYDRLIKSPKCEPQQMKEAIFILNDFLRREPVFLDPQPVRNAEIFPVRDPDEGISLRSAEKDFAIGDNDNLRIIFEKHISLLDFNLQEFYRLKPFFEWLKLESRYFRYLSRCVREDVTVVATERGLFKAPAAPIPFKKRNLKAMARYITRVAASFDSPYCRSRIKALHKHLCEIECVQVWRINTFFILQQNGETFVSESQISKAHIAEPDGRLTIYVPMDLVSQEVCFGSVLPRKLAIWIMQDPESSSRPHVDIEMVNALTAILASETTSLDEILDELGIARISYDGLSDDGDEATRQRISFKNVVVRPRKADSLSFSVPVSNSSESVSLKTVEHTEPNAVTG</sequence>
<dbReference type="STRING" id="1279085.S0EJM0"/>
<evidence type="ECO:0000313" key="1">
    <source>
        <dbReference type="EMBL" id="CCT72563.1"/>
    </source>
</evidence>
<organism evidence="1 2">
    <name type="scientific">Gibberella fujikuroi (strain CBS 195.34 / IMI 58289 / NRRL A-6831)</name>
    <name type="common">Bakanae and foot rot disease fungus</name>
    <name type="synonym">Fusarium fujikuroi</name>
    <dbReference type="NCBI Taxonomy" id="1279085"/>
    <lineage>
        <taxon>Eukaryota</taxon>
        <taxon>Fungi</taxon>
        <taxon>Dikarya</taxon>
        <taxon>Ascomycota</taxon>
        <taxon>Pezizomycotina</taxon>
        <taxon>Sordariomycetes</taxon>
        <taxon>Hypocreomycetidae</taxon>
        <taxon>Hypocreales</taxon>
        <taxon>Nectriaceae</taxon>
        <taxon>Fusarium</taxon>
        <taxon>Fusarium fujikuroi species complex</taxon>
    </lineage>
</organism>
<dbReference type="GeneID" id="35405897"/>
<gene>
    <name evidence="1" type="ORF">FFUJ_12441</name>
</gene>
<dbReference type="VEuPathDB" id="FungiDB:FFUJ_12441"/>
<dbReference type="InterPro" id="IPR052957">
    <property type="entry name" value="Auxin_embryo_med"/>
</dbReference>
<dbReference type="Proteomes" id="UP000016800">
    <property type="component" value="Chromosome VIII"/>
</dbReference>
<keyword evidence="2" id="KW-1185">Reference proteome</keyword>
<dbReference type="EMBL" id="HF679030">
    <property type="protein sequence ID" value="CCT72563.1"/>
    <property type="molecule type" value="Genomic_DNA"/>
</dbReference>
<name>S0EJM0_GIBF5</name>
<dbReference type="PANTHER" id="PTHR32387">
    <property type="entry name" value="WU:FJ29H11"/>
    <property type="match status" value="1"/>
</dbReference>
<reference evidence="2" key="1">
    <citation type="journal article" date="2013" name="PLoS Pathog.">
        <title>Deciphering the cryptic genome: genome-wide analyses of the rice pathogen Fusarium fujikuroi reveal complex regulation of secondary metabolism and novel metabolites.</title>
        <authorList>
            <person name="Wiemann P."/>
            <person name="Sieber C.M."/>
            <person name="von Bargen K.W."/>
            <person name="Studt L."/>
            <person name="Niehaus E.M."/>
            <person name="Espino J.J."/>
            <person name="Huss K."/>
            <person name="Michielse C.B."/>
            <person name="Albermann S."/>
            <person name="Wagner D."/>
            <person name="Bergner S.V."/>
            <person name="Connolly L.R."/>
            <person name="Fischer A."/>
            <person name="Reuter G."/>
            <person name="Kleigrewe K."/>
            <person name="Bald T."/>
            <person name="Wingfield B.D."/>
            <person name="Ophir R."/>
            <person name="Freeman S."/>
            <person name="Hippler M."/>
            <person name="Smith K.M."/>
            <person name="Brown D.W."/>
            <person name="Proctor R.H."/>
            <person name="Munsterkotter M."/>
            <person name="Freitag M."/>
            <person name="Humpf H.U."/>
            <person name="Guldener U."/>
            <person name="Tudzynski B."/>
        </authorList>
    </citation>
    <scope>NUCLEOTIDE SEQUENCE [LARGE SCALE GENOMIC DNA]</scope>
    <source>
        <strain evidence="2">CBS 195.34 / IMI 58289 / NRRL A-6831</strain>
    </source>
</reference>
<accession>S0EJM0</accession>
<dbReference type="PANTHER" id="PTHR32387:SF0">
    <property type="entry name" value="PROTEIN NO VEIN"/>
    <property type="match status" value="1"/>
</dbReference>
<dbReference type="RefSeq" id="XP_023434641.1">
    <property type="nucleotide sequence ID" value="XM_023582047.1"/>
</dbReference>
<proteinExistence type="predicted"/>